<dbReference type="Proteomes" id="UP001286313">
    <property type="component" value="Unassembled WGS sequence"/>
</dbReference>
<feature type="DNA-binding region" description="Fork-head" evidence="6">
    <location>
        <begin position="930"/>
        <end position="1028"/>
    </location>
</feature>
<dbReference type="PANTHER" id="PTHR46721:SF3">
    <property type="entry name" value="FORKHEAD BOX N1"/>
    <property type="match status" value="1"/>
</dbReference>
<evidence type="ECO:0000256" key="6">
    <source>
        <dbReference type="PROSITE-ProRule" id="PRU00089"/>
    </source>
</evidence>
<dbReference type="InterPro" id="IPR001766">
    <property type="entry name" value="Fork_head_dom"/>
</dbReference>
<comment type="subcellular location">
    <subcellularLocation>
        <location evidence="6">Nucleus</location>
    </subcellularLocation>
</comment>
<name>A0AAE1KPK4_PETCI</name>
<feature type="compositionally biased region" description="Polar residues" evidence="7">
    <location>
        <begin position="797"/>
        <end position="815"/>
    </location>
</feature>
<dbReference type="Gene3D" id="1.10.10.10">
    <property type="entry name" value="Winged helix-like DNA-binding domain superfamily/Winged helix DNA-binding domain"/>
    <property type="match status" value="1"/>
</dbReference>
<evidence type="ECO:0000256" key="7">
    <source>
        <dbReference type="SAM" id="MobiDB-lite"/>
    </source>
</evidence>
<evidence type="ECO:0000259" key="8">
    <source>
        <dbReference type="PROSITE" id="PS50039"/>
    </source>
</evidence>
<keyword evidence="5 6" id="KW-0539">Nucleus</keyword>
<dbReference type="InterPro" id="IPR036390">
    <property type="entry name" value="WH_DNA-bd_sf"/>
</dbReference>
<evidence type="ECO:0000256" key="4">
    <source>
        <dbReference type="ARBA" id="ARBA00023163"/>
    </source>
</evidence>
<dbReference type="GO" id="GO:0000976">
    <property type="term" value="F:transcription cis-regulatory region binding"/>
    <property type="evidence" value="ECO:0007669"/>
    <property type="project" value="TreeGrafter"/>
</dbReference>
<dbReference type="InterPro" id="IPR030456">
    <property type="entry name" value="TF_fork_head_CS_2"/>
</dbReference>
<dbReference type="PANTHER" id="PTHR46721">
    <property type="entry name" value="FORKHEAD BOX PROTEIN N1"/>
    <property type="match status" value="1"/>
</dbReference>
<evidence type="ECO:0000256" key="3">
    <source>
        <dbReference type="ARBA" id="ARBA00023125"/>
    </source>
</evidence>
<evidence type="ECO:0000313" key="10">
    <source>
        <dbReference type="Proteomes" id="UP001286313"/>
    </source>
</evidence>
<accession>A0AAE1KPK4</accession>
<dbReference type="GO" id="GO:0000981">
    <property type="term" value="F:DNA-binding transcription factor activity, RNA polymerase II-specific"/>
    <property type="evidence" value="ECO:0007669"/>
    <property type="project" value="TreeGrafter"/>
</dbReference>
<sequence>MVSAFVITYEPASQPASSTNVSESSVLLLSPLLYLFCRYICTIGLYTVGINEEHVEDKMSSKTKLVSATTQPLPSVIYTDWSKCIICQEEDSDNLCCPAHSSDGGVGDGYVSLAEDLIAFSAAGCLPEGLEISKLDYGDGVAATFQRHSAKFHTLCRILYSKSRLKRTLKRKRSETHLITEKQLKCELDTQDHNVGKTTVVCLFCDKPASSSEPLFAAMTKVIGNNENRSASTTKLVDKKFLEKPPSLGDSIGGEAKYHAKCLVAIYSATAGVKANRKLKNKVLTQEGQCSRVFAELVAFIEDTLATREEQTSSPVFKLSDLVGLYNDRLAQLGVACPSVHATRLMDRVLARFPELEVYEDGCDIFFIRSKDFDIQLWKAYGCDSESDAFTLAQAARIVRKEMMDTKPNFTDTIPENGEAVVPHSLITLVAMLLYGANITEQLLMTKTQALLSICQLLLYNSSYRSEKQTQTSQVKSCEPILPLYLGILLHKNTQKRDLVKKFFDLGLSVSYDRVLEISTEKRAKVCSYYEKLNSLQVPQLKKSKFVTSALKSITDQTETKSSLDKAEISVLHCCDDTNQTTLPETVITLKESSETSIATSLSKKTVQRASDLSHPPCTTQPSVPHTSLHRRITTTTSSTANMDLYLPSTEPGLTLQEMIDCDIKCGLEFSEGLDSVITSSDLNSLDLSGMSSLEAELDLKSFEPLFDPLEVKLEDMDVGEEHTEEMNVVNSWMNMSSMSNYSLDLENSVMVNPSAVLPTTLPLRATRHNDLITSASPATTTTPTTSATLFIKTEPQPATTTTSVQTPQSHASNGTVTTQVTVVRPQGSGGQGTRQQNPVVSVQSSHSPSQNNVVTRPTLASQMVVQTTQRTPSQQLTLASSTLTTNTTPTTTPIITARTTTPHTILSNRYKNTGKPRKDIRPEEKMFPKPAYSYSCLIALALKNSTTGSLPVSEIYSFMCEHFPYFRTAPNGWKNSVRHNLSLNKCFEKIEKPVGAGSNQRKGCLWALNPAKAHKMDEEVQKWSKKDLQGIKDAMTYPEVLEALERGEMKFESNGGVSSCSEDEDEDEDVDPLSIDTPATPTLGTVKILNPVTSATIVTSRDRGGSGGLTSQSVRAAALQNGRTPMSPSQAQSRTTFTTTHPLKRATSISDEQEFILPDSTMTEISLQSNGALVDDLGNEIKIEGEAGVGSNPSPRGLVVRKLPGVTPLRSATCNITHKAYLVSRKVREDGEVCKSRGVERE</sequence>
<dbReference type="SUPFAM" id="SSF46785">
    <property type="entry name" value="Winged helix' DNA-binding domain"/>
    <property type="match status" value="1"/>
</dbReference>
<evidence type="ECO:0000313" key="9">
    <source>
        <dbReference type="EMBL" id="KAK3879023.1"/>
    </source>
</evidence>
<dbReference type="InterPro" id="IPR049624">
    <property type="entry name" value="FOXN1_4"/>
</dbReference>
<dbReference type="Pfam" id="PF00250">
    <property type="entry name" value="Forkhead"/>
    <property type="match status" value="1"/>
</dbReference>
<feature type="region of interest" description="Disordered" evidence="7">
    <location>
        <begin position="797"/>
        <end position="858"/>
    </location>
</feature>
<feature type="compositionally biased region" description="Low complexity" evidence="7">
    <location>
        <begin position="836"/>
        <end position="855"/>
    </location>
</feature>
<dbReference type="PRINTS" id="PR00053">
    <property type="entry name" value="FORKHEAD"/>
</dbReference>
<evidence type="ECO:0000256" key="5">
    <source>
        <dbReference type="ARBA" id="ARBA00023242"/>
    </source>
</evidence>
<dbReference type="SMART" id="SM00339">
    <property type="entry name" value="FH"/>
    <property type="match status" value="1"/>
</dbReference>
<dbReference type="AlphaFoldDB" id="A0AAE1KPK4"/>
<keyword evidence="10" id="KW-1185">Reference proteome</keyword>
<dbReference type="GO" id="GO:0005634">
    <property type="term" value="C:nucleus"/>
    <property type="evidence" value="ECO:0007669"/>
    <property type="project" value="UniProtKB-SubCell"/>
</dbReference>
<keyword evidence="4" id="KW-0804">Transcription</keyword>
<feature type="domain" description="Fork-head" evidence="8">
    <location>
        <begin position="930"/>
        <end position="1028"/>
    </location>
</feature>
<dbReference type="InterPro" id="IPR036388">
    <property type="entry name" value="WH-like_DNA-bd_sf"/>
</dbReference>
<dbReference type="EMBL" id="JAWQEG010001505">
    <property type="protein sequence ID" value="KAK3879023.1"/>
    <property type="molecule type" value="Genomic_DNA"/>
</dbReference>
<gene>
    <name evidence="9" type="ORF">Pcinc_016379</name>
</gene>
<protein>
    <recommendedName>
        <fullName evidence="8">Fork-head domain-containing protein</fullName>
    </recommendedName>
</protein>
<evidence type="ECO:0000256" key="2">
    <source>
        <dbReference type="ARBA" id="ARBA00023015"/>
    </source>
</evidence>
<organism evidence="9 10">
    <name type="scientific">Petrolisthes cinctipes</name>
    <name type="common">Flat porcelain crab</name>
    <dbReference type="NCBI Taxonomy" id="88211"/>
    <lineage>
        <taxon>Eukaryota</taxon>
        <taxon>Metazoa</taxon>
        <taxon>Ecdysozoa</taxon>
        <taxon>Arthropoda</taxon>
        <taxon>Crustacea</taxon>
        <taxon>Multicrustacea</taxon>
        <taxon>Malacostraca</taxon>
        <taxon>Eumalacostraca</taxon>
        <taxon>Eucarida</taxon>
        <taxon>Decapoda</taxon>
        <taxon>Pleocyemata</taxon>
        <taxon>Anomura</taxon>
        <taxon>Galatheoidea</taxon>
        <taxon>Porcellanidae</taxon>
        <taxon>Petrolisthes</taxon>
    </lineage>
</organism>
<reference evidence="9" key="1">
    <citation type="submission" date="2023-10" db="EMBL/GenBank/DDBJ databases">
        <title>Genome assemblies of two species of porcelain crab, Petrolisthes cinctipes and Petrolisthes manimaculis (Anomura: Porcellanidae).</title>
        <authorList>
            <person name="Angst P."/>
        </authorList>
    </citation>
    <scope>NUCLEOTIDE SEQUENCE</scope>
    <source>
        <strain evidence="9">PB745_01</strain>
        <tissue evidence="9">Gill</tissue>
    </source>
</reference>
<evidence type="ECO:0000256" key="1">
    <source>
        <dbReference type="ARBA" id="ARBA00022473"/>
    </source>
</evidence>
<proteinExistence type="predicted"/>
<keyword evidence="1" id="KW-0217">Developmental protein</keyword>
<keyword evidence="2" id="KW-0805">Transcription regulation</keyword>
<dbReference type="PROSITE" id="PS00658">
    <property type="entry name" value="FORK_HEAD_2"/>
    <property type="match status" value="1"/>
</dbReference>
<dbReference type="CDD" id="cd20030">
    <property type="entry name" value="FH_FOXN1-like"/>
    <property type="match status" value="1"/>
</dbReference>
<comment type="caution">
    <text evidence="9">The sequence shown here is derived from an EMBL/GenBank/DDBJ whole genome shotgun (WGS) entry which is preliminary data.</text>
</comment>
<dbReference type="PROSITE" id="PS50039">
    <property type="entry name" value="FORK_HEAD_3"/>
    <property type="match status" value="1"/>
</dbReference>
<keyword evidence="3 6" id="KW-0238">DNA-binding</keyword>